<organism evidence="2 3">
    <name type="scientific">Trichogramma kaykai</name>
    <dbReference type="NCBI Taxonomy" id="54128"/>
    <lineage>
        <taxon>Eukaryota</taxon>
        <taxon>Metazoa</taxon>
        <taxon>Ecdysozoa</taxon>
        <taxon>Arthropoda</taxon>
        <taxon>Hexapoda</taxon>
        <taxon>Insecta</taxon>
        <taxon>Pterygota</taxon>
        <taxon>Neoptera</taxon>
        <taxon>Endopterygota</taxon>
        <taxon>Hymenoptera</taxon>
        <taxon>Apocrita</taxon>
        <taxon>Proctotrupomorpha</taxon>
        <taxon>Chalcidoidea</taxon>
        <taxon>Trichogrammatidae</taxon>
        <taxon>Trichogramma</taxon>
    </lineage>
</organism>
<keyword evidence="3" id="KW-1185">Reference proteome</keyword>
<dbReference type="Proteomes" id="UP001627154">
    <property type="component" value="Unassembled WGS sequence"/>
</dbReference>
<accession>A0ABD2XK79</accession>
<evidence type="ECO:0000313" key="3">
    <source>
        <dbReference type="Proteomes" id="UP001627154"/>
    </source>
</evidence>
<sequence>MTMWKRDELDIAEAYLVEHTDVLTAADYEEVAERVVVATGRDRSAGAMKTKLNTIKRARNNPMTAAKASERWAEQDVERLAARYAEVAGNTKTAEIRALISEFPGRSEKAIATLLRERFPVLYHRREHLQQTITSEPTTYPITSEEEETVSTSAQPNIQATITAEETVPTSAQPNTKQTNESVTDAEDPMMLSPPIALEVPSS</sequence>
<evidence type="ECO:0000256" key="1">
    <source>
        <dbReference type="SAM" id="MobiDB-lite"/>
    </source>
</evidence>
<name>A0ABD2XK79_9HYME</name>
<feature type="compositionally biased region" description="Polar residues" evidence="1">
    <location>
        <begin position="154"/>
        <end position="183"/>
    </location>
</feature>
<comment type="caution">
    <text evidence="2">The sequence shown here is derived from an EMBL/GenBank/DDBJ whole genome shotgun (WGS) entry which is preliminary data.</text>
</comment>
<proteinExistence type="predicted"/>
<gene>
    <name evidence="2" type="ORF">TKK_002247</name>
</gene>
<protein>
    <submittedName>
        <fullName evidence="2">Uncharacterized protein</fullName>
    </submittedName>
</protein>
<feature type="region of interest" description="Disordered" evidence="1">
    <location>
        <begin position="132"/>
        <end position="203"/>
    </location>
</feature>
<reference evidence="2 3" key="1">
    <citation type="journal article" date="2024" name="bioRxiv">
        <title>A reference genome for Trichogramma kaykai: A tiny desert-dwelling parasitoid wasp with competing sex-ratio distorters.</title>
        <authorList>
            <person name="Culotta J."/>
            <person name="Lindsey A.R."/>
        </authorList>
    </citation>
    <scope>NUCLEOTIDE SEQUENCE [LARGE SCALE GENOMIC DNA]</scope>
    <source>
        <strain evidence="2 3">KSX58</strain>
    </source>
</reference>
<evidence type="ECO:0000313" key="2">
    <source>
        <dbReference type="EMBL" id="KAL3405208.1"/>
    </source>
</evidence>
<feature type="compositionally biased region" description="Polar residues" evidence="1">
    <location>
        <begin position="132"/>
        <end position="142"/>
    </location>
</feature>
<dbReference type="EMBL" id="JBJJXI010000021">
    <property type="protein sequence ID" value="KAL3405208.1"/>
    <property type="molecule type" value="Genomic_DNA"/>
</dbReference>
<dbReference type="AlphaFoldDB" id="A0ABD2XK79"/>